<dbReference type="PANTHER" id="PTHR12984:SF6">
    <property type="entry name" value="SCY1-LIKE PROTEIN 2"/>
    <property type="match status" value="1"/>
</dbReference>
<dbReference type="Ensembl" id="ENSEBUT00000012939.1">
    <property type="protein sequence ID" value="ENSEBUP00000012363.1"/>
    <property type="gene ID" value="ENSEBUG00000007852.1"/>
</dbReference>
<dbReference type="Proteomes" id="UP000694388">
    <property type="component" value="Unplaced"/>
</dbReference>
<organism evidence="1 2">
    <name type="scientific">Eptatretus burgeri</name>
    <name type="common">Inshore hagfish</name>
    <dbReference type="NCBI Taxonomy" id="7764"/>
    <lineage>
        <taxon>Eukaryota</taxon>
        <taxon>Metazoa</taxon>
        <taxon>Chordata</taxon>
        <taxon>Craniata</taxon>
        <taxon>Vertebrata</taxon>
        <taxon>Cyclostomata</taxon>
        <taxon>Myxini</taxon>
        <taxon>Myxiniformes</taxon>
        <taxon>Myxinidae</taxon>
        <taxon>Eptatretinae</taxon>
        <taxon>Eptatretus</taxon>
    </lineage>
</organism>
<sequence length="402" mass="45760">MTEFVNPNMVPFVLPNVLLISEECSRVEYTHLVLPELIPIFKLQEPIQASHMVLLIFLQKMDLLLTKTPAEDIKQHVLPMIFRALEAPSIQIQELCLNIIPTFANLIESSSMKNSLFPRIKNACLQTSSLAVRVNALVCMGKLLQYLEKWFVLDEVLPFLQLIPSKEPAVLMAILGIYKCTFSHKKLGITKEILAGKVLPHLVPLSIESSLNLSQFNSYIVIIKEMVSRIETEQRGKLEQLQAMHNEQKNLDLPPQLSIPSEAEQTAGGSNKVLWLVCCRSLVCHFLNCNIYLRRTAANAVHVARALCMNFLPFLLSPMISSKTLDSIIPLRPHNKKTPSTKRTGFPPTSASRRFLLLWRKSRNLRNSKSKHRCCATRSSFYRKAKHIPFLTLRYMTHGLLR</sequence>
<reference evidence="1" key="1">
    <citation type="submission" date="2025-08" db="UniProtKB">
        <authorList>
            <consortium name="Ensembl"/>
        </authorList>
    </citation>
    <scope>IDENTIFICATION</scope>
</reference>
<name>A0A8C4QA31_EPTBU</name>
<dbReference type="AlphaFoldDB" id="A0A8C4QA31"/>
<keyword evidence="2" id="KW-1185">Reference proteome</keyword>
<dbReference type="SUPFAM" id="SSF48371">
    <property type="entry name" value="ARM repeat"/>
    <property type="match status" value="1"/>
</dbReference>
<evidence type="ECO:0008006" key="3">
    <source>
        <dbReference type="Google" id="ProtNLM"/>
    </source>
</evidence>
<dbReference type="InterPro" id="IPR016024">
    <property type="entry name" value="ARM-type_fold"/>
</dbReference>
<dbReference type="Gene3D" id="1.25.10.10">
    <property type="entry name" value="Leucine-rich Repeat Variant"/>
    <property type="match status" value="1"/>
</dbReference>
<evidence type="ECO:0000313" key="2">
    <source>
        <dbReference type="Proteomes" id="UP000694388"/>
    </source>
</evidence>
<evidence type="ECO:0000313" key="1">
    <source>
        <dbReference type="Ensembl" id="ENSEBUP00000012363.1"/>
    </source>
</evidence>
<accession>A0A8C4QA31</accession>
<proteinExistence type="predicted"/>
<reference evidence="1" key="2">
    <citation type="submission" date="2025-09" db="UniProtKB">
        <authorList>
            <consortium name="Ensembl"/>
        </authorList>
    </citation>
    <scope>IDENTIFICATION</scope>
</reference>
<protein>
    <recommendedName>
        <fullName evidence="3">SCY1-like protein 2</fullName>
    </recommendedName>
</protein>
<dbReference type="GeneTree" id="ENSGT00880000138031"/>
<dbReference type="InterPro" id="IPR051177">
    <property type="entry name" value="CIK-Related_Protein"/>
</dbReference>
<dbReference type="PANTHER" id="PTHR12984">
    <property type="entry name" value="SCY1-RELATED S/T PROTEIN KINASE-LIKE"/>
    <property type="match status" value="1"/>
</dbReference>
<dbReference type="InterPro" id="IPR011989">
    <property type="entry name" value="ARM-like"/>
</dbReference>